<proteinExistence type="predicted"/>
<evidence type="ECO:0000313" key="3">
    <source>
        <dbReference type="Proteomes" id="UP000239872"/>
    </source>
</evidence>
<keyword evidence="1" id="KW-0472">Membrane</keyword>
<dbReference type="AlphaFoldDB" id="A0A2S7STW5"/>
<dbReference type="Proteomes" id="UP000239872">
    <property type="component" value="Unassembled WGS sequence"/>
</dbReference>
<feature type="transmembrane region" description="Helical" evidence="1">
    <location>
        <begin position="12"/>
        <end position="32"/>
    </location>
</feature>
<evidence type="ECO:0000256" key="1">
    <source>
        <dbReference type="SAM" id="Phobius"/>
    </source>
</evidence>
<accession>A0A2S7STW5</accession>
<gene>
    <name evidence="2" type="ORF">CJD36_015155</name>
</gene>
<keyword evidence="1" id="KW-1133">Transmembrane helix</keyword>
<reference evidence="2 3" key="1">
    <citation type="submission" date="2018-01" db="EMBL/GenBank/DDBJ databases">
        <title>A novel member of the phylum Bacteroidetes isolated from glacier ice.</title>
        <authorList>
            <person name="Liu Q."/>
            <person name="Xin Y.-H."/>
        </authorList>
    </citation>
    <scope>NUCLEOTIDE SEQUENCE [LARGE SCALE GENOMIC DNA]</scope>
    <source>
        <strain evidence="2 3">RB1R16</strain>
    </source>
</reference>
<keyword evidence="3" id="KW-1185">Reference proteome</keyword>
<comment type="caution">
    <text evidence="2">The sequence shown here is derived from an EMBL/GenBank/DDBJ whole genome shotgun (WGS) entry which is preliminary data.</text>
</comment>
<protein>
    <recommendedName>
        <fullName evidence="4">AsmA-like C-terminal domain-containing protein</fullName>
    </recommendedName>
</protein>
<name>A0A2S7STW5_9BACT</name>
<dbReference type="RefSeq" id="WP_105040044.1">
    <property type="nucleotide sequence ID" value="NZ_PPSL01000004.1"/>
</dbReference>
<organism evidence="2 3">
    <name type="scientific">Flavipsychrobacter stenotrophus</name>
    <dbReference type="NCBI Taxonomy" id="2077091"/>
    <lineage>
        <taxon>Bacteria</taxon>
        <taxon>Pseudomonadati</taxon>
        <taxon>Bacteroidota</taxon>
        <taxon>Chitinophagia</taxon>
        <taxon>Chitinophagales</taxon>
        <taxon>Chitinophagaceae</taxon>
        <taxon>Flavipsychrobacter</taxon>
    </lineage>
</organism>
<dbReference type="EMBL" id="PPSL01000004">
    <property type="protein sequence ID" value="PQJ10035.1"/>
    <property type="molecule type" value="Genomic_DNA"/>
</dbReference>
<sequence length="585" mass="65181">MLKNKRKSLHIGLWITGILLAAIGIFSFWVSYHYKNIIRQQLPSIVTKNTDSLYNVSLEDISINVLTRTVTLKNVRFAPDSSRRDFLKQNNRLPAKLLSVAITEIHIAGIEWENLASNSSFDCKYIIINSPTILIDGSPKPLDSLKGKDTSTKKASIELISAGKIDVLNPTVTYHYVSDTSDYSLWIKGGKILLSDWKLEPGKGLDTSTFFFARNAEIALDSFNYVKRGSPYGIGAAGLAFSTAGKSIDLRKVFIHITGSKENFYKQAGQQKDIYDLFFPSIKIAGLNWKALLNGGGALHADTMQIADPSLEIYFSRLYAPNTKSKVGNYPHQLLTKIGLPLDIRTMQLTNGHFKYTEMSATTHKEGVIRFEQVSGTMNNITNIDTLVAKNDKCFIKLKGKYMDHGDIAATFMLLLSDKKGYFTVDGTAINVDAADVNQPAKALALTEVSSFHLNKLDMHVEGNEDYGKGKFTMLYNDLNITFLKMNEDNKTDKKGKGALSFLANTLALYPSNPMPGKEVRQITTSIKRDPYKGFFSLIWKNVFMGAKNTALRSPELVENVKGAVKAETPEKKKGFLRKIFGKKK</sequence>
<evidence type="ECO:0000313" key="2">
    <source>
        <dbReference type="EMBL" id="PQJ10035.1"/>
    </source>
</evidence>
<keyword evidence="1" id="KW-0812">Transmembrane</keyword>
<dbReference type="OrthoDB" id="814802at2"/>
<evidence type="ECO:0008006" key="4">
    <source>
        <dbReference type="Google" id="ProtNLM"/>
    </source>
</evidence>